<reference evidence="9" key="1">
    <citation type="submission" date="2025-08" db="UniProtKB">
        <authorList>
            <consortium name="Ensembl"/>
        </authorList>
    </citation>
    <scope>IDENTIFICATION</scope>
</reference>
<evidence type="ECO:0000256" key="5">
    <source>
        <dbReference type="ARBA" id="ARBA00022884"/>
    </source>
</evidence>
<name>S4RXH9_PETMA</name>
<dbReference type="SUPFAM" id="SSF53335">
    <property type="entry name" value="S-adenosyl-L-methionine-dependent methyltransferases"/>
    <property type="match status" value="1"/>
</dbReference>
<dbReference type="PANTHER" id="PTHR12189:SF2">
    <property type="entry name" value="MRNA CAP GUANINE-N7 METHYLTRANSFERASE"/>
    <property type="match status" value="1"/>
</dbReference>
<dbReference type="GO" id="GO:0004482">
    <property type="term" value="F:mRNA 5'-cap (guanine-N7-)-methyltransferase activity"/>
    <property type="evidence" value="ECO:0007669"/>
    <property type="project" value="UniProtKB-EC"/>
</dbReference>
<dbReference type="STRING" id="7757.ENSPMAP00000009920"/>
<evidence type="ECO:0000256" key="1">
    <source>
        <dbReference type="ARBA" id="ARBA00011926"/>
    </source>
</evidence>
<keyword evidence="2" id="KW-0489">Methyltransferase</keyword>
<keyword evidence="6" id="KW-0507">mRNA processing</keyword>
<protein>
    <recommendedName>
        <fullName evidence="1">mRNA (guanine-N(7))-methyltransferase</fullName>
        <ecNumber evidence="1">2.1.1.56</ecNumber>
    </recommendedName>
</protein>
<keyword evidence="6" id="KW-0506">mRNA capping</keyword>
<evidence type="ECO:0000256" key="3">
    <source>
        <dbReference type="ARBA" id="ARBA00022679"/>
    </source>
</evidence>
<accession>S4RXH9</accession>
<evidence type="ECO:0000256" key="7">
    <source>
        <dbReference type="ARBA" id="ARBA00044712"/>
    </source>
</evidence>
<dbReference type="Pfam" id="PF03291">
    <property type="entry name" value="mRNA_G-N7_MeTrfase"/>
    <property type="match status" value="1"/>
</dbReference>
<dbReference type="GO" id="GO:0003723">
    <property type="term" value="F:RNA binding"/>
    <property type="evidence" value="ECO:0007669"/>
    <property type="project" value="UniProtKB-KW"/>
</dbReference>
<dbReference type="HOGENOM" id="CLU_1953809_0_0_1"/>
<keyword evidence="4" id="KW-0949">S-adenosyl-L-methionine</keyword>
<dbReference type="Ensembl" id="ENSPMAT00000009963.1">
    <property type="protein sequence ID" value="ENSPMAP00000009920.1"/>
    <property type="gene ID" value="ENSPMAG00000009018.1"/>
</dbReference>
<evidence type="ECO:0000259" key="8">
    <source>
        <dbReference type="PROSITE" id="PS51562"/>
    </source>
</evidence>
<dbReference type="Gene3D" id="3.40.50.150">
    <property type="entry name" value="Vaccinia Virus protein VP39"/>
    <property type="match status" value="1"/>
</dbReference>
<reference evidence="9" key="2">
    <citation type="submission" date="2025-09" db="UniProtKB">
        <authorList>
            <consortium name="Ensembl"/>
        </authorList>
    </citation>
    <scope>IDENTIFICATION</scope>
</reference>
<evidence type="ECO:0000313" key="9">
    <source>
        <dbReference type="Ensembl" id="ENSPMAP00000009920.1"/>
    </source>
</evidence>
<keyword evidence="5" id="KW-0694">RNA-binding</keyword>
<evidence type="ECO:0000256" key="4">
    <source>
        <dbReference type="ARBA" id="ARBA00022691"/>
    </source>
</evidence>
<dbReference type="PANTHER" id="PTHR12189">
    <property type="entry name" value="MRNA GUANINE-7- METHYLTRANSFERASE"/>
    <property type="match status" value="1"/>
</dbReference>
<dbReference type="SMR" id="S4RXH9"/>
<evidence type="ECO:0000256" key="2">
    <source>
        <dbReference type="ARBA" id="ARBA00022603"/>
    </source>
</evidence>
<proteinExistence type="predicted"/>
<feature type="domain" description="MRNA cap 0 methyltransferase" evidence="8">
    <location>
        <begin position="24"/>
        <end position="129"/>
    </location>
</feature>
<dbReference type="InterPro" id="IPR029063">
    <property type="entry name" value="SAM-dependent_MTases_sf"/>
</dbReference>
<dbReference type="InterPro" id="IPR039753">
    <property type="entry name" value="RG7MT1"/>
</dbReference>
<comment type="catalytic activity">
    <reaction evidence="7">
        <text>a 5'-end (5'-triphosphoguanosine)-ribonucleoside in mRNA + S-adenosyl-L-methionine = a 5'-end (N(7)-methyl 5'-triphosphoguanosine)-ribonucleoside in mRNA + S-adenosyl-L-homocysteine</text>
        <dbReference type="Rhea" id="RHEA:67008"/>
        <dbReference type="Rhea" id="RHEA-COMP:17166"/>
        <dbReference type="Rhea" id="RHEA-COMP:17167"/>
        <dbReference type="ChEBI" id="CHEBI:57856"/>
        <dbReference type="ChEBI" id="CHEBI:59789"/>
        <dbReference type="ChEBI" id="CHEBI:156461"/>
        <dbReference type="ChEBI" id="CHEBI:167617"/>
        <dbReference type="EC" id="2.1.1.56"/>
    </reaction>
</comment>
<dbReference type="EC" id="2.1.1.56" evidence="1"/>
<organism evidence="9">
    <name type="scientific">Petromyzon marinus</name>
    <name type="common">Sea lamprey</name>
    <dbReference type="NCBI Taxonomy" id="7757"/>
    <lineage>
        <taxon>Eukaryota</taxon>
        <taxon>Metazoa</taxon>
        <taxon>Chordata</taxon>
        <taxon>Craniata</taxon>
        <taxon>Vertebrata</taxon>
        <taxon>Cyclostomata</taxon>
        <taxon>Hyperoartia</taxon>
        <taxon>Petromyzontiformes</taxon>
        <taxon>Petromyzontidae</taxon>
        <taxon>Petromyzon</taxon>
    </lineage>
</organism>
<dbReference type="AlphaFoldDB" id="S4RXH9"/>
<dbReference type="GO" id="GO:0005634">
    <property type="term" value="C:nucleus"/>
    <property type="evidence" value="ECO:0007669"/>
    <property type="project" value="TreeGrafter"/>
</dbReference>
<dbReference type="GeneTree" id="ENSGT00390000002368"/>
<keyword evidence="3" id="KW-0808">Transferase</keyword>
<sequence length="129" mass="14111">GLGSVVATHYNQLQEVGRDARSHSRILYMRNFNNWLKSVLINEFVQRVRADGRGGALSVLDLGCGKGGDMLKWRRASIGHLVCADIAATSVDQCRQRYNDMRGRGGGGPIFSAEFIAADCSKVCTCVYV</sequence>
<dbReference type="PROSITE" id="PS51562">
    <property type="entry name" value="RNA_CAP0_MT"/>
    <property type="match status" value="1"/>
</dbReference>
<evidence type="ECO:0000256" key="6">
    <source>
        <dbReference type="ARBA" id="ARBA00023042"/>
    </source>
</evidence>
<dbReference type="InterPro" id="IPR004971">
    <property type="entry name" value="mRNA_G-N7_MeTrfase_dom"/>
</dbReference>